<keyword evidence="2" id="KW-1185">Reference proteome</keyword>
<evidence type="ECO:0008006" key="3">
    <source>
        <dbReference type="Google" id="ProtNLM"/>
    </source>
</evidence>
<evidence type="ECO:0000313" key="1">
    <source>
        <dbReference type="EMBL" id="ROP81268.1"/>
    </source>
</evidence>
<reference evidence="1 2" key="1">
    <citation type="submission" date="2018-11" db="EMBL/GenBank/DDBJ databases">
        <title>Genomic Encyclopedia of Type Strains, Phase IV (KMG-IV): sequencing the most valuable type-strain genomes for metagenomic binning, comparative biology and taxonomic classification.</title>
        <authorList>
            <person name="Goeker M."/>
        </authorList>
    </citation>
    <scope>NUCLEOTIDE SEQUENCE [LARGE SCALE GENOMIC DNA]</scope>
    <source>
        <strain evidence="1 2">DSM 5900</strain>
    </source>
</reference>
<dbReference type="AlphaFoldDB" id="A0A3N1KSL6"/>
<dbReference type="OrthoDB" id="426853at2"/>
<evidence type="ECO:0000313" key="2">
    <source>
        <dbReference type="Proteomes" id="UP000278222"/>
    </source>
</evidence>
<sequence>MNGAELLRKLAILGKQDGVALQIDEAHGKGSHAMLLFGTRRTVLKDRRKEIAPGLLRKMLRDLGVDPGRLR</sequence>
<dbReference type="RefSeq" id="WP_123695015.1">
    <property type="nucleotide sequence ID" value="NZ_AP019700.1"/>
</dbReference>
<dbReference type="Gene3D" id="3.30.920.30">
    <property type="entry name" value="Hypothetical protein"/>
    <property type="match status" value="1"/>
</dbReference>
<comment type="caution">
    <text evidence="1">The sequence shown here is derived from an EMBL/GenBank/DDBJ whole genome shotgun (WGS) entry which is preliminary data.</text>
</comment>
<organism evidence="1 2">
    <name type="scientific">Stella humosa</name>
    <dbReference type="NCBI Taxonomy" id="94"/>
    <lineage>
        <taxon>Bacteria</taxon>
        <taxon>Pseudomonadati</taxon>
        <taxon>Pseudomonadota</taxon>
        <taxon>Alphaproteobacteria</taxon>
        <taxon>Rhodospirillales</taxon>
        <taxon>Stellaceae</taxon>
        <taxon>Stella</taxon>
    </lineage>
</organism>
<accession>A0A3N1KSL6</accession>
<dbReference type="InterPro" id="IPR038570">
    <property type="entry name" value="HicA_sf"/>
</dbReference>
<dbReference type="EMBL" id="RJKX01000018">
    <property type="protein sequence ID" value="ROP81268.1"/>
    <property type="molecule type" value="Genomic_DNA"/>
</dbReference>
<dbReference type="Proteomes" id="UP000278222">
    <property type="component" value="Unassembled WGS sequence"/>
</dbReference>
<protein>
    <recommendedName>
        <fullName evidence="3">HicA-like toxin of HicAB toxin-antitoxin system</fullName>
    </recommendedName>
</protein>
<proteinExistence type="predicted"/>
<gene>
    <name evidence="1" type="ORF">EDC65_5124</name>
</gene>
<name>A0A3N1KSL6_9PROT</name>